<sequence>MYLQASRLSSWINPFYRKLAFRPKITTWPRHRSSRCAHAAEIGSAGALRVYFADVYAVELPAGHRFPMAKYELVRRKLEADSSFKGVPFLVSPLAELDDILLVHSKDYVDRFIKGKLSDIEVRRIGFPWSTALVQRTLASVGGTVACMRDVVEGRSRCAAQIAGGTHHAFPDHGEGFCVFNDIAIAARVALRDYAQVRRILVLDLDVHQGNGVAAIFQGDSRVFTCSFHGHGNYPFRKQKSDLDIEFEDNTDDTDYLQILEVWLPRIMAKHDPDLVFYQAGVDALAEDKLGRLALTRAGLRLRNQIVLDYILQESEAGIVICMGGGYADPITKSVDAHADVYLDAHFALARYRKANKRISSIDSNISRL</sequence>
<feature type="domain" description="Histone deacetylase" evidence="2">
    <location>
        <begin position="64"/>
        <end position="335"/>
    </location>
</feature>
<keyword evidence="4" id="KW-1185">Reference proteome</keyword>
<evidence type="ECO:0000259" key="2">
    <source>
        <dbReference type="Pfam" id="PF00850"/>
    </source>
</evidence>
<dbReference type="KEGG" id="cme:CYME_CMQ158C"/>
<reference evidence="3 4" key="2">
    <citation type="journal article" date="2007" name="BMC Biol.">
        <title>A 100%-complete sequence reveals unusually simple genomic features in the hot-spring red alga Cyanidioschyzon merolae.</title>
        <authorList>
            <person name="Nozaki H."/>
            <person name="Takano H."/>
            <person name="Misumi O."/>
            <person name="Terasawa K."/>
            <person name="Matsuzaki M."/>
            <person name="Maruyama S."/>
            <person name="Nishida K."/>
            <person name="Yagisawa F."/>
            <person name="Yoshida Y."/>
            <person name="Fujiwara T."/>
            <person name="Takio S."/>
            <person name="Tamura K."/>
            <person name="Chung S.J."/>
            <person name="Nakamura S."/>
            <person name="Kuroiwa H."/>
            <person name="Tanaka K."/>
            <person name="Sato N."/>
            <person name="Kuroiwa T."/>
        </authorList>
    </citation>
    <scope>NUCLEOTIDE SEQUENCE [LARGE SCALE GENOMIC DNA]</scope>
    <source>
        <strain evidence="3 4">10D</strain>
    </source>
</reference>
<dbReference type="GO" id="GO:0040029">
    <property type="term" value="P:epigenetic regulation of gene expression"/>
    <property type="evidence" value="ECO:0007669"/>
    <property type="project" value="TreeGrafter"/>
</dbReference>
<dbReference type="RefSeq" id="XP_005538097.1">
    <property type="nucleotide sequence ID" value="XM_005538040.1"/>
</dbReference>
<dbReference type="eggNOG" id="KOG1344">
    <property type="taxonomic scope" value="Eukaryota"/>
</dbReference>
<dbReference type="HOGENOM" id="CLU_007727_1_0_1"/>
<dbReference type="OrthoDB" id="437693at2759"/>
<evidence type="ECO:0000256" key="1">
    <source>
        <dbReference type="ARBA" id="ARBA00022801"/>
    </source>
</evidence>
<dbReference type="GO" id="GO:0004407">
    <property type="term" value="F:histone deacetylase activity"/>
    <property type="evidence" value="ECO:0007669"/>
    <property type="project" value="InterPro"/>
</dbReference>
<dbReference type="InterPro" id="IPR023696">
    <property type="entry name" value="Ureohydrolase_dom_sf"/>
</dbReference>
<dbReference type="InterPro" id="IPR000286">
    <property type="entry name" value="HDACs"/>
</dbReference>
<dbReference type="Pfam" id="PF00850">
    <property type="entry name" value="Hist_deacetyl"/>
    <property type="match status" value="1"/>
</dbReference>
<dbReference type="Proteomes" id="UP000007014">
    <property type="component" value="Chromosome 17"/>
</dbReference>
<dbReference type="AlphaFoldDB" id="M1UVL9"/>
<dbReference type="PANTHER" id="PTHR10625:SF19">
    <property type="entry name" value="HISTONE DEACETYLASE 12"/>
    <property type="match status" value="1"/>
</dbReference>
<dbReference type="EMBL" id="AP006499">
    <property type="protein sequence ID" value="BAM82061.1"/>
    <property type="molecule type" value="Genomic_DNA"/>
</dbReference>
<keyword evidence="1" id="KW-0378">Hydrolase</keyword>
<gene>
    <name evidence="3" type="ORF">CYME_CMQ158C</name>
</gene>
<name>M1UVL9_CYAM1</name>
<dbReference type="STRING" id="280699.M1UVL9"/>
<dbReference type="Gene3D" id="3.40.800.20">
    <property type="entry name" value="Histone deacetylase domain"/>
    <property type="match status" value="1"/>
</dbReference>
<dbReference type="CDD" id="cd09993">
    <property type="entry name" value="HDAC_classIV"/>
    <property type="match status" value="1"/>
</dbReference>
<dbReference type="Gramene" id="CMQ158CT">
    <property type="protein sequence ID" value="CMQ158CT"/>
    <property type="gene ID" value="CMQ158C"/>
</dbReference>
<dbReference type="PANTHER" id="PTHR10625">
    <property type="entry name" value="HISTONE DEACETYLASE HDAC1-RELATED"/>
    <property type="match status" value="1"/>
</dbReference>
<accession>M1UVL9</accession>
<evidence type="ECO:0000313" key="4">
    <source>
        <dbReference type="Proteomes" id="UP000007014"/>
    </source>
</evidence>
<proteinExistence type="predicted"/>
<dbReference type="SUPFAM" id="SSF52768">
    <property type="entry name" value="Arginase/deacetylase"/>
    <property type="match status" value="1"/>
</dbReference>
<dbReference type="OMA" id="HHAFAGH"/>
<dbReference type="GeneID" id="16996617"/>
<reference evidence="3 4" key="1">
    <citation type="journal article" date="2004" name="Nature">
        <title>Genome sequence of the ultrasmall unicellular red alga Cyanidioschyzon merolae 10D.</title>
        <authorList>
            <person name="Matsuzaki M."/>
            <person name="Misumi O."/>
            <person name="Shin-i T."/>
            <person name="Maruyama S."/>
            <person name="Takahara M."/>
            <person name="Miyagishima S."/>
            <person name="Mori T."/>
            <person name="Nishida K."/>
            <person name="Yagisawa F."/>
            <person name="Nishida K."/>
            <person name="Yoshida Y."/>
            <person name="Nishimura Y."/>
            <person name="Nakao S."/>
            <person name="Kobayashi T."/>
            <person name="Momoyama Y."/>
            <person name="Higashiyama T."/>
            <person name="Minoda A."/>
            <person name="Sano M."/>
            <person name="Nomoto H."/>
            <person name="Oishi K."/>
            <person name="Hayashi H."/>
            <person name="Ohta F."/>
            <person name="Nishizaka S."/>
            <person name="Haga S."/>
            <person name="Miura S."/>
            <person name="Morishita T."/>
            <person name="Kabeya Y."/>
            <person name="Terasawa K."/>
            <person name="Suzuki Y."/>
            <person name="Ishii Y."/>
            <person name="Asakawa S."/>
            <person name="Takano H."/>
            <person name="Ohta N."/>
            <person name="Kuroiwa H."/>
            <person name="Tanaka K."/>
            <person name="Shimizu N."/>
            <person name="Sugano S."/>
            <person name="Sato N."/>
            <person name="Nozaki H."/>
            <person name="Ogasawara N."/>
            <person name="Kohara Y."/>
            <person name="Kuroiwa T."/>
        </authorList>
    </citation>
    <scope>NUCLEOTIDE SEQUENCE [LARGE SCALE GENOMIC DNA]</scope>
    <source>
        <strain evidence="3 4">10D</strain>
    </source>
</reference>
<organism evidence="3 4">
    <name type="scientific">Cyanidioschyzon merolae (strain NIES-3377 / 10D)</name>
    <name type="common">Unicellular red alga</name>
    <dbReference type="NCBI Taxonomy" id="280699"/>
    <lineage>
        <taxon>Eukaryota</taxon>
        <taxon>Rhodophyta</taxon>
        <taxon>Bangiophyceae</taxon>
        <taxon>Cyanidiales</taxon>
        <taxon>Cyanidiaceae</taxon>
        <taxon>Cyanidioschyzon</taxon>
    </lineage>
</organism>
<dbReference type="GO" id="GO:0016787">
    <property type="term" value="F:hydrolase activity"/>
    <property type="evidence" value="ECO:0007669"/>
    <property type="project" value="UniProtKB-KW"/>
</dbReference>
<dbReference type="InterPro" id="IPR023801">
    <property type="entry name" value="His_deacetylse_dom"/>
</dbReference>
<evidence type="ECO:0000313" key="3">
    <source>
        <dbReference type="EMBL" id="BAM82061.1"/>
    </source>
</evidence>
<dbReference type="PRINTS" id="PR01270">
    <property type="entry name" value="HDASUPER"/>
</dbReference>
<protein>
    <recommendedName>
        <fullName evidence="2">Histone deacetylase domain-containing protein</fullName>
    </recommendedName>
</protein>
<dbReference type="InterPro" id="IPR037138">
    <property type="entry name" value="His_deacetylse_dom_sf"/>
</dbReference>
<dbReference type="InterPro" id="IPR044150">
    <property type="entry name" value="HDAC_classIV"/>
</dbReference>